<dbReference type="Proteomes" id="UP000321393">
    <property type="component" value="Unassembled WGS sequence"/>
</dbReference>
<name>A0A5A7T155_CUCMM</name>
<evidence type="ECO:0000313" key="1">
    <source>
        <dbReference type="EMBL" id="KAA0036528.1"/>
    </source>
</evidence>
<sequence>MTSTLRLPKHSWTKEEEASLVELVNTGGWRSDNGTFCPDHAMGAQAETFVDVGSNDPTGHKAFVVDIVPDIDF</sequence>
<organism evidence="1 2">
    <name type="scientific">Cucumis melo var. makuwa</name>
    <name type="common">Oriental melon</name>
    <dbReference type="NCBI Taxonomy" id="1194695"/>
    <lineage>
        <taxon>Eukaryota</taxon>
        <taxon>Viridiplantae</taxon>
        <taxon>Streptophyta</taxon>
        <taxon>Embryophyta</taxon>
        <taxon>Tracheophyta</taxon>
        <taxon>Spermatophyta</taxon>
        <taxon>Magnoliopsida</taxon>
        <taxon>eudicotyledons</taxon>
        <taxon>Gunneridae</taxon>
        <taxon>Pentapetalae</taxon>
        <taxon>rosids</taxon>
        <taxon>fabids</taxon>
        <taxon>Cucurbitales</taxon>
        <taxon>Cucurbitaceae</taxon>
        <taxon>Benincaseae</taxon>
        <taxon>Cucumis</taxon>
    </lineage>
</organism>
<protein>
    <submittedName>
        <fullName evidence="1">Retrotransposon protein</fullName>
    </submittedName>
</protein>
<dbReference type="EMBL" id="SSTE01019582">
    <property type="protein sequence ID" value="KAA0036528.1"/>
    <property type="molecule type" value="Genomic_DNA"/>
</dbReference>
<comment type="caution">
    <text evidence="1">The sequence shown here is derived from an EMBL/GenBank/DDBJ whole genome shotgun (WGS) entry which is preliminary data.</text>
</comment>
<proteinExistence type="predicted"/>
<dbReference type="AlphaFoldDB" id="A0A5A7T155"/>
<evidence type="ECO:0000313" key="2">
    <source>
        <dbReference type="Proteomes" id="UP000321393"/>
    </source>
</evidence>
<accession>A0A5A7T155</accession>
<reference evidence="1 2" key="1">
    <citation type="submission" date="2019-08" db="EMBL/GenBank/DDBJ databases">
        <title>Draft genome sequences of two oriental melons (Cucumis melo L. var makuwa).</title>
        <authorList>
            <person name="Kwon S.-Y."/>
        </authorList>
    </citation>
    <scope>NUCLEOTIDE SEQUENCE [LARGE SCALE GENOMIC DNA]</scope>
    <source>
        <strain evidence="2">cv. SW 3</strain>
        <tissue evidence="1">Leaf</tissue>
    </source>
</reference>
<gene>
    <name evidence="1" type="ORF">E6C27_scaffold191G00260</name>
</gene>